<dbReference type="GO" id="GO:0009252">
    <property type="term" value="P:peptidoglycan biosynthetic process"/>
    <property type="evidence" value="ECO:0007669"/>
    <property type="project" value="UniProtKB-UniPathway"/>
</dbReference>
<dbReference type="AlphaFoldDB" id="A0A1C6IB45"/>
<feature type="binding site" evidence="14">
    <location>
        <position position="241"/>
    </location>
    <ligand>
        <name>substrate</name>
    </ligand>
</feature>
<evidence type="ECO:0000256" key="7">
    <source>
        <dbReference type="ARBA" id="ARBA00022729"/>
    </source>
</evidence>
<evidence type="ECO:0000256" key="16">
    <source>
        <dbReference type="SAM" id="Phobius"/>
    </source>
</evidence>
<keyword evidence="16" id="KW-0812">Transmembrane</keyword>
<gene>
    <name evidence="19" type="primary">dacB_2</name>
    <name evidence="19" type="ORF">SAMEA3545359_01361</name>
</gene>
<feature type="transmembrane region" description="Helical" evidence="16">
    <location>
        <begin position="409"/>
        <end position="430"/>
    </location>
</feature>
<dbReference type="PANTHER" id="PTHR21581:SF6">
    <property type="entry name" value="TRAFFICKING PROTEIN PARTICLE COMPLEX SUBUNIT 12"/>
    <property type="match status" value="1"/>
</dbReference>
<evidence type="ECO:0000256" key="13">
    <source>
        <dbReference type="PIRSR" id="PIRSR618044-1"/>
    </source>
</evidence>
<keyword evidence="6" id="KW-0645">Protease</keyword>
<evidence type="ECO:0000256" key="8">
    <source>
        <dbReference type="ARBA" id="ARBA00022801"/>
    </source>
</evidence>
<keyword evidence="9" id="KW-0133">Cell shape</keyword>
<feature type="active site" evidence="13">
    <location>
        <position position="127"/>
    </location>
</feature>
<evidence type="ECO:0000256" key="5">
    <source>
        <dbReference type="ARBA" id="ARBA00022645"/>
    </source>
</evidence>
<dbReference type="SMART" id="SM00936">
    <property type="entry name" value="PBP5_C"/>
    <property type="match status" value="1"/>
</dbReference>
<dbReference type="InterPro" id="IPR001967">
    <property type="entry name" value="Peptidase_S11_N"/>
</dbReference>
<organism evidence="19">
    <name type="scientific">uncultured Anaerotruncus sp</name>
    <dbReference type="NCBI Taxonomy" id="905011"/>
    <lineage>
        <taxon>Bacteria</taxon>
        <taxon>Bacillati</taxon>
        <taxon>Bacillota</taxon>
        <taxon>Clostridia</taxon>
        <taxon>Eubacteriales</taxon>
        <taxon>Oscillospiraceae</taxon>
        <taxon>Anaerotruncus</taxon>
        <taxon>environmental samples</taxon>
    </lineage>
</organism>
<feature type="domain" description="Peptidase S11 D-Ala-D-Ala carboxypeptidase A C-terminal" evidence="18">
    <location>
        <begin position="295"/>
        <end position="388"/>
    </location>
</feature>
<dbReference type="EC" id="3.4.16.4" evidence="4"/>
<dbReference type="Gene3D" id="2.60.410.10">
    <property type="entry name" value="D-Ala-D-Ala carboxypeptidase, C-terminal domain"/>
    <property type="match status" value="1"/>
</dbReference>
<evidence type="ECO:0000256" key="1">
    <source>
        <dbReference type="ARBA" id="ARBA00003217"/>
    </source>
</evidence>
<feature type="chain" id="PRO_5008737102" description="serine-type D-Ala-D-Ala carboxypeptidase" evidence="17">
    <location>
        <begin position="31"/>
        <end position="446"/>
    </location>
</feature>
<dbReference type="GO" id="GO:0071555">
    <property type="term" value="P:cell wall organization"/>
    <property type="evidence" value="ECO:0007669"/>
    <property type="project" value="UniProtKB-KW"/>
</dbReference>
<evidence type="ECO:0000256" key="15">
    <source>
        <dbReference type="RuleBase" id="RU004016"/>
    </source>
</evidence>
<dbReference type="GO" id="GO:0006508">
    <property type="term" value="P:proteolysis"/>
    <property type="evidence" value="ECO:0007669"/>
    <property type="project" value="UniProtKB-KW"/>
</dbReference>
<dbReference type="InterPro" id="IPR018044">
    <property type="entry name" value="Peptidase_S11"/>
</dbReference>
<evidence type="ECO:0000256" key="9">
    <source>
        <dbReference type="ARBA" id="ARBA00022960"/>
    </source>
</evidence>
<keyword evidence="11" id="KW-0961">Cell wall biogenesis/degradation</keyword>
<evidence type="ECO:0000256" key="6">
    <source>
        <dbReference type="ARBA" id="ARBA00022670"/>
    </source>
</evidence>
<keyword evidence="7 17" id="KW-0732">Signal</keyword>
<evidence type="ECO:0000256" key="17">
    <source>
        <dbReference type="SAM" id="SignalP"/>
    </source>
</evidence>
<dbReference type="SUPFAM" id="SSF56601">
    <property type="entry name" value="beta-lactamase/transpeptidase-like"/>
    <property type="match status" value="1"/>
</dbReference>
<feature type="signal peptide" evidence="17">
    <location>
        <begin position="1"/>
        <end position="30"/>
    </location>
</feature>
<dbReference type="InterPro" id="IPR015956">
    <property type="entry name" value="Peniciliin-bd_prot_C_sf"/>
</dbReference>
<evidence type="ECO:0000256" key="12">
    <source>
        <dbReference type="ARBA" id="ARBA00034000"/>
    </source>
</evidence>
<keyword evidence="16" id="KW-1133">Transmembrane helix</keyword>
<dbReference type="InterPro" id="IPR037167">
    <property type="entry name" value="Peptidase_S11_C_sf"/>
</dbReference>
<evidence type="ECO:0000256" key="10">
    <source>
        <dbReference type="ARBA" id="ARBA00022984"/>
    </source>
</evidence>
<dbReference type="GO" id="GO:0008360">
    <property type="term" value="P:regulation of cell shape"/>
    <property type="evidence" value="ECO:0007669"/>
    <property type="project" value="UniProtKB-KW"/>
</dbReference>
<dbReference type="PRINTS" id="PR00725">
    <property type="entry name" value="DADACBPTASE1"/>
</dbReference>
<evidence type="ECO:0000313" key="19">
    <source>
        <dbReference type="EMBL" id="SCJ67286.1"/>
    </source>
</evidence>
<dbReference type="Pfam" id="PF00768">
    <property type="entry name" value="Peptidase_S11"/>
    <property type="match status" value="1"/>
</dbReference>
<feature type="active site" description="Proton acceptor" evidence="13">
    <location>
        <position position="70"/>
    </location>
</feature>
<dbReference type="UniPathway" id="UPA00219"/>
<evidence type="ECO:0000259" key="18">
    <source>
        <dbReference type="SMART" id="SM00936"/>
    </source>
</evidence>
<keyword evidence="16" id="KW-0472">Membrane</keyword>
<protein>
    <recommendedName>
        <fullName evidence="4">serine-type D-Ala-D-Ala carboxypeptidase</fullName>
        <ecNumber evidence="4">3.4.16.4</ecNumber>
    </recommendedName>
</protein>
<dbReference type="InterPro" id="IPR012907">
    <property type="entry name" value="Peptidase_S11_C"/>
</dbReference>
<comment type="function">
    <text evidence="1">Removes C-terminal D-alanyl residues from sugar-peptide cell wall precursors.</text>
</comment>
<comment type="pathway">
    <text evidence="2">Cell wall biogenesis; peptidoglycan biosynthesis.</text>
</comment>
<dbReference type="Pfam" id="PF07943">
    <property type="entry name" value="PBP5_C"/>
    <property type="match status" value="1"/>
</dbReference>
<keyword evidence="10" id="KW-0573">Peptidoglycan synthesis</keyword>
<proteinExistence type="inferred from homology"/>
<dbReference type="SUPFAM" id="SSF69189">
    <property type="entry name" value="Penicillin-binding protein associated domain"/>
    <property type="match status" value="1"/>
</dbReference>
<comment type="similarity">
    <text evidence="3 15">Belongs to the peptidase S11 family.</text>
</comment>
<dbReference type="GO" id="GO:0009002">
    <property type="term" value="F:serine-type D-Ala-D-Ala carboxypeptidase activity"/>
    <property type="evidence" value="ECO:0007669"/>
    <property type="project" value="UniProtKB-EC"/>
</dbReference>
<comment type="catalytic activity">
    <reaction evidence="12">
        <text>Preferential cleavage: (Ac)2-L-Lys-D-Ala-|-D-Ala. Also transpeptidation of peptidyl-alanyl moieties that are N-acyl substituents of D-alanine.</text>
        <dbReference type="EC" id="3.4.16.4"/>
    </reaction>
</comment>
<evidence type="ECO:0000256" key="11">
    <source>
        <dbReference type="ARBA" id="ARBA00023316"/>
    </source>
</evidence>
<accession>A0A1C6IB45</accession>
<evidence type="ECO:0000256" key="4">
    <source>
        <dbReference type="ARBA" id="ARBA00012448"/>
    </source>
</evidence>
<keyword evidence="5 19" id="KW-0121">Carboxypeptidase</keyword>
<dbReference type="EMBL" id="FMHG01000001">
    <property type="protein sequence ID" value="SCJ67286.1"/>
    <property type="molecule type" value="Genomic_DNA"/>
</dbReference>
<evidence type="ECO:0000256" key="14">
    <source>
        <dbReference type="PIRSR" id="PIRSR618044-2"/>
    </source>
</evidence>
<feature type="active site" description="Proton acceptor" evidence="13">
    <location>
        <position position="67"/>
    </location>
</feature>
<evidence type="ECO:0000256" key="2">
    <source>
        <dbReference type="ARBA" id="ARBA00004752"/>
    </source>
</evidence>
<keyword evidence="8 19" id="KW-0378">Hydrolase</keyword>
<name>A0A1C6IB45_9FIRM</name>
<sequence>MSTMKKSRKFLAVLLTVCICITAVILPASAYEPDFEVPADEGVFLMSLDTGQVLYEQNADKQMAPASMTKVMSTIVALENCQDLGEMVTAPSYIYDEFVGINVSTAGISPGEQLSVKDLLYCMMLQSANEAASIIADHFGGSIESFAEMMNKKAAELGCTNTHFVNPHGLDADGHYTSPRDMATIAQYALGVNGFRDICTSTRYTLPQTNIREEQVVVTTILMQDEYRGGDLYNPYIKGIKTGTTDNAGRCFVSTYQRDGENLLLVVMNAPNTDDDDNQAFTQTQQFYDWAHNNFDLETLVEKGSVLHEVKIKQSFDTDVLILTAASDVTLLLPSGADKTAVQYVATLDDEEIVAPVKKGDKIGKMTLKLGGETIGEVDMLAEKDVKGSTILKIADAIHGALSSTAAKIILVLVILFILVYILFVIRSINLQKKKGKIKRHKKYKL</sequence>
<dbReference type="Gene3D" id="3.40.710.10">
    <property type="entry name" value="DD-peptidase/beta-lactamase superfamily"/>
    <property type="match status" value="1"/>
</dbReference>
<dbReference type="InterPro" id="IPR012338">
    <property type="entry name" value="Beta-lactam/transpept-like"/>
</dbReference>
<dbReference type="PANTHER" id="PTHR21581">
    <property type="entry name" value="D-ALANYL-D-ALANINE CARBOXYPEPTIDASE"/>
    <property type="match status" value="1"/>
</dbReference>
<evidence type="ECO:0000256" key="3">
    <source>
        <dbReference type="ARBA" id="ARBA00007164"/>
    </source>
</evidence>
<reference evidence="19" key="1">
    <citation type="submission" date="2015-09" db="EMBL/GenBank/DDBJ databases">
        <authorList>
            <consortium name="Pathogen Informatics"/>
        </authorList>
    </citation>
    <scope>NUCLEOTIDE SEQUENCE</scope>
    <source>
        <strain evidence="19">2789STDY5834896</strain>
    </source>
</reference>